<evidence type="ECO:0000313" key="2">
    <source>
        <dbReference type="EMBL" id="SDU56722.1"/>
    </source>
</evidence>
<proteinExistence type="predicted"/>
<dbReference type="EMBL" id="LT629796">
    <property type="protein sequence ID" value="SDU56722.1"/>
    <property type="molecule type" value="Genomic_DNA"/>
</dbReference>
<name>A0ABY0VUS8_9PSED</name>
<dbReference type="Proteomes" id="UP000182476">
    <property type="component" value="Chromosome I"/>
</dbReference>
<sequence>MFAAKSTGGFYDASINNSIPADAVEISVEFHAALLVGQERGQVIGWGEDGFPILIDPPPMSASELAVIERAWRDAQLAPTDGMVARHRDELESSQTTTLMGAQYTALQVYRRELRDWPQGGEFPLADHRPIAPPWLAEQAQ</sequence>
<gene>
    <name evidence="2" type="ORF">SAMN04489801_4504</name>
</gene>
<evidence type="ECO:0000313" key="3">
    <source>
        <dbReference type="Proteomes" id="UP000182476"/>
    </source>
</evidence>
<evidence type="ECO:0008006" key="4">
    <source>
        <dbReference type="Google" id="ProtNLM"/>
    </source>
</evidence>
<protein>
    <recommendedName>
        <fullName evidence="4">Phage tail protein</fullName>
    </recommendedName>
</protein>
<evidence type="ECO:0000256" key="1">
    <source>
        <dbReference type="SAM" id="MobiDB-lite"/>
    </source>
</evidence>
<organism evidence="2 3">
    <name type="scientific">Pseudomonas mandelii</name>
    <dbReference type="NCBI Taxonomy" id="75612"/>
    <lineage>
        <taxon>Bacteria</taxon>
        <taxon>Pseudomonadati</taxon>
        <taxon>Pseudomonadota</taxon>
        <taxon>Gammaproteobacteria</taxon>
        <taxon>Pseudomonadales</taxon>
        <taxon>Pseudomonadaceae</taxon>
        <taxon>Pseudomonas</taxon>
    </lineage>
</organism>
<reference evidence="2 3" key="1">
    <citation type="submission" date="2016-10" db="EMBL/GenBank/DDBJ databases">
        <authorList>
            <person name="Varghese N."/>
            <person name="Submissions S."/>
        </authorList>
    </citation>
    <scope>NUCLEOTIDE SEQUENCE [LARGE SCALE GENOMIC DNA]</scope>
    <source>
        <strain evidence="2 3">LMG 21607</strain>
    </source>
</reference>
<dbReference type="GeneID" id="46431502"/>
<dbReference type="RefSeq" id="WP_083376237.1">
    <property type="nucleotide sequence ID" value="NZ_LT629796.1"/>
</dbReference>
<keyword evidence="3" id="KW-1185">Reference proteome</keyword>
<accession>A0ABY0VUS8</accession>
<feature type="region of interest" description="Disordered" evidence="1">
    <location>
        <begin position="121"/>
        <end position="141"/>
    </location>
</feature>